<evidence type="ECO:0000256" key="3">
    <source>
        <dbReference type="RuleBase" id="RU000363"/>
    </source>
</evidence>
<dbReference type="Pfam" id="PF00106">
    <property type="entry name" value="adh_short"/>
    <property type="match status" value="1"/>
</dbReference>
<proteinExistence type="inferred from homology"/>
<keyword evidence="6" id="KW-1185">Reference proteome</keyword>
<protein>
    <submittedName>
        <fullName evidence="5">Benzil reductase</fullName>
        <ecNumber evidence="5">1.1.1.-</ecNumber>
    </submittedName>
</protein>
<dbReference type="InterPro" id="IPR036291">
    <property type="entry name" value="NAD(P)-bd_dom_sf"/>
</dbReference>
<dbReference type="InterPro" id="IPR002347">
    <property type="entry name" value="SDR_fam"/>
</dbReference>
<accession>A0A377GL38</accession>
<evidence type="ECO:0000313" key="6">
    <source>
        <dbReference type="Proteomes" id="UP000186808"/>
    </source>
</evidence>
<evidence type="ECO:0000313" key="4">
    <source>
        <dbReference type="EMBL" id="SIR20218.1"/>
    </source>
</evidence>
<dbReference type="Gene3D" id="3.40.50.720">
    <property type="entry name" value="NAD(P)-binding Rossmann-like Domain"/>
    <property type="match status" value="1"/>
</dbReference>
<evidence type="ECO:0000313" key="7">
    <source>
        <dbReference type="Proteomes" id="UP000254374"/>
    </source>
</evidence>
<dbReference type="Proteomes" id="UP000254374">
    <property type="component" value="Unassembled WGS sequence"/>
</dbReference>
<dbReference type="AlphaFoldDB" id="A0A377GL38"/>
<dbReference type="EMBL" id="FTNL01000008">
    <property type="protein sequence ID" value="SIR20218.1"/>
    <property type="molecule type" value="Genomic_DNA"/>
</dbReference>
<dbReference type="PROSITE" id="PS00061">
    <property type="entry name" value="ADH_SHORT"/>
    <property type="match status" value="1"/>
</dbReference>
<dbReference type="PANTHER" id="PTHR42901:SF1">
    <property type="entry name" value="ALCOHOL DEHYDROGENASE"/>
    <property type="match status" value="1"/>
</dbReference>
<sequence>MSEVALITGASSGIGRALALELASKDITVIAIARNNDDLIKLRDKNPNKIKIITADITTDKGLIKIGEALNGLKINYLIHSAGIISPLGLLHQAKPSDVKKIIETNLIAPILLTQKTLPFFSKAGGRILNITSVASEQAVPGAGAYCITKSALNMWTQVLQTELPPEIVATDVIPGEVDTGMQKNLRECSVEQFPLAIEFQEAYREKTLIPPSVCADFLALLLLKTTPEEFSAKRWNIYKHYTKRIPLPLNKEKLNNDEVKKQ</sequence>
<dbReference type="EC" id="1.1.1.-" evidence="5"/>
<dbReference type="PANTHER" id="PTHR42901">
    <property type="entry name" value="ALCOHOL DEHYDROGENASE"/>
    <property type="match status" value="1"/>
</dbReference>
<gene>
    <name evidence="5" type="primary">yueD_2</name>
    <name evidence="5" type="ORF">NCTC11401_02294</name>
    <name evidence="4" type="ORF">SAMN05421777_10816</name>
</gene>
<evidence type="ECO:0000256" key="1">
    <source>
        <dbReference type="ARBA" id="ARBA00006484"/>
    </source>
</evidence>
<dbReference type="PRINTS" id="PR00080">
    <property type="entry name" value="SDRFAMILY"/>
</dbReference>
<dbReference type="GO" id="GO:0016491">
    <property type="term" value="F:oxidoreductase activity"/>
    <property type="evidence" value="ECO:0007669"/>
    <property type="project" value="UniProtKB-KW"/>
</dbReference>
<dbReference type="PRINTS" id="PR00081">
    <property type="entry name" value="GDHRDH"/>
</dbReference>
<organism evidence="5 7">
    <name type="scientific">Fluoribacter gormanii</name>
    <dbReference type="NCBI Taxonomy" id="464"/>
    <lineage>
        <taxon>Bacteria</taxon>
        <taxon>Pseudomonadati</taxon>
        <taxon>Pseudomonadota</taxon>
        <taxon>Gammaproteobacteria</taxon>
        <taxon>Legionellales</taxon>
        <taxon>Legionellaceae</taxon>
        <taxon>Fluoribacter</taxon>
    </lineage>
</organism>
<evidence type="ECO:0000256" key="2">
    <source>
        <dbReference type="ARBA" id="ARBA00023002"/>
    </source>
</evidence>
<dbReference type="InterPro" id="IPR020904">
    <property type="entry name" value="Sc_DH/Rdtase_CS"/>
</dbReference>
<dbReference type="Proteomes" id="UP000186808">
    <property type="component" value="Unassembled WGS sequence"/>
</dbReference>
<evidence type="ECO:0000313" key="5">
    <source>
        <dbReference type="EMBL" id="STO25458.1"/>
    </source>
</evidence>
<comment type="similarity">
    <text evidence="1 3">Belongs to the short-chain dehydrogenases/reductases (SDR) family.</text>
</comment>
<keyword evidence="2 5" id="KW-0560">Oxidoreductase</keyword>
<dbReference type="STRING" id="464.Lgor_2149"/>
<dbReference type="EMBL" id="UGGV01000001">
    <property type="protein sequence ID" value="STO25458.1"/>
    <property type="molecule type" value="Genomic_DNA"/>
</dbReference>
<reference evidence="4 6" key="1">
    <citation type="submission" date="2017-01" db="EMBL/GenBank/DDBJ databases">
        <authorList>
            <person name="Varghese N."/>
            <person name="Submissions S."/>
        </authorList>
    </citation>
    <scope>NUCLEOTIDE SEQUENCE [LARGE SCALE GENOMIC DNA]</scope>
    <source>
        <strain evidence="4 6">ATCC 33342</strain>
    </source>
</reference>
<dbReference type="RefSeq" id="WP_058468625.1">
    <property type="nucleotide sequence ID" value="NZ_CAAAIX010000039.1"/>
</dbReference>
<name>A0A377GL38_9GAMM</name>
<dbReference type="SUPFAM" id="SSF51735">
    <property type="entry name" value="NAD(P)-binding Rossmann-fold domains"/>
    <property type="match status" value="1"/>
</dbReference>
<dbReference type="OrthoDB" id="9794387at2"/>
<reference evidence="5 7" key="2">
    <citation type="submission" date="2018-06" db="EMBL/GenBank/DDBJ databases">
        <authorList>
            <consortium name="Pathogen Informatics"/>
            <person name="Doyle S."/>
        </authorList>
    </citation>
    <scope>NUCLEOTIDE SEQUENCE [LARGE SCALE GENOMIC DNA]</scope>
    <source>
        <strain evidence="5 7">NCTC11401</strain>
    </source>
</reference>